<feature type="transmembrane region" description="Helical" evidence="1">
    <location>
        <begin position="12"/>
        <end position="36"/>
    </location>
</feature>
<sequence length="238" mass="26401">MRDFTEKEFNIVSLFFESALWAVSWITFAFALRALLTGQPGSPKSSRRFWRPTVIVCLLLPLIATMDANLSLVRTIRLVGPNAPEFIATGSTIELLKFAVVECQTLLGDSMLLYRCWIVYVRSWPAIVFPGIAWLATAGFSVFSLYMATTTGVSTKSLIAATGLRPFVSSFWAASIAMNIICTVIIAWKIRSIDHAVERSMVNSYLQTGIAFTRRSKLREIVRIIVESGAIYTIIASG</sequence>
<keyword evidence="3" id="KW-1185">Reference proteome</keyword>
<evidence type="ECO:0000313" key="2">
    <source>
        <dbReference type="EMBL" id="KAL0947569.1"/>
    </source>
</evidence>
<accession>A0ABR3IW34</accession>
<comment type="caution">
    <text evidence="2">The sequence shown here is derived from an EMBL/GenBank/DDBJ whole genome shotgun (WGS) entry which is preliminary data.</text>
</comment>
<keyword evidence="1" id="KW-0472">Membrane</keyword>
<keyword evidence="1" id="KW-0812">Transmembrane</keyword>
<evidence type="ECO:0000313" key="3">
    <source>
        <dbReference type="Proteomes" id="UP001556367"/>
    </source>
</evidence>
<gene>
    <name evidence="2" type="ORF">HGRIS_013658</name>
</gene>
<dbReference type="Proteomes" id="UP001556367">
    <property type="component" value="Unassembled WGS sequence"/>
</dbReference>
<organism evidence="2 3">
    <name type="scientific">Hohenbuehelia grisea</name>
    <dbReference type="NCBI Taxonomy" id="104357"/>
    <lineage>
        <taxon>Eukaryota</taxon>
        <taxon>Fungi</taxon>
        <taxon>Dikarya</taxon>
        <taxon>Basidiomycota</taxon>
        <taxon>Agaricomycotina</taxon>
        <taxon>Agaricomycetes</taxon>
        <taxon>Agaricomycetidae</taxon>
        <taxon>Agaricales</taxon>
        <taxon>Pleurotineae</taxon>
        <taxon>Pleurotaceae</taxon>
        <taxon>Hohenbuehelia</taxon>
    </lineage>
</organism>
<feature type="transmembrane region" description="Helical" evidence="1">
    <location>
        <begin position="127"/>
        <end position="147"/>
    </location>
</feature>
<feature type="transmembrane region" description="Helical" evidence="1">
    <location>
        <begin position="167"/>
        <end position="190"/>
    </location>
</feature>
<evidence type="ECO:0000256" key="1">
    <source>
        <dbReference type="SAM" id="Phobius"/>
    </source>
</evidence>
<reference evidence="3" key="1">
    <citation type="submission" date="2024-06" db="EMBL/GenBank/DDBJ databases">
        <title>Multi-omics analyses provide insights into the biosynthesis of the anticancer antibiotic pleurotin in Hohenbuehelia grisea.</title>
        <authorList>
            <person name="Weaver J.A."/>
            <person name="Alberti F."/>
        </authorList>
    </citation>
    <scope>NUCLEOTIDE SEQUENCE [LARGE SCALE GENOMIC DNA]</scope>
    <source>
        <strain evidence="3">T-177</strain>
    </source>
</reference>
<keyword evidence="1" id="KW-1133">Transmembrane helix</keyword>
<feature type="transmembrane region" description="Helical" evidence="1">
    <location>
        <begin position="48"/>
        <end position="66"/>
    </location>
</feature>
<name>A0ABR3IW34_9AGAR</name>
<protein>
    <submittedName>
        <fullName evidence="2">Uncharacterized protein</fullName>
    </submittedName>
</protein>
<proteinExistence type="predicted"/>
<dbReference type="EMBL" id="JASNQZ010000015">
    <property type="protein sequence ID" value="KAL0947569.1"/>
    <property type="molecule type" value="Genomic_DNA"/>
</dbReference>